<name>A0A1I2CKQ0_9BACT</name>
<dbReference type="Proteomes" id="UP000199513">
    <property type="component" value="Unassembled WGS sequence"/>
</dbReference>
<sequence length="427" mass="49851">MADIRPFRAWRYNDFLIPNINQLTAPLFDVVSEAQRQKLYHQPYNSIHLSVPLLQNGKSAGEVALTTLEKWKKEGIIIQDEKPAIYVYYQYFSLPEHTETLCRKGFICMIRVYEWEDNILLRHENTIPHAVNDRVELLERTQLHTSPTHGIYTDQQHLLEKYMDKAMENPICQTEDYQGVRDVLARIENEQTIQIFMNHLKNKQIILADGHHRYESSLLLKHKQMKKNSLATGEEGYHFHLIFLTNSESDDLKVLPTHRLLKNFANFDKSTFLENLAKYFTVKSVDRVFDLNEIISGKRWTFGVIFKDSAFKITLHESSLKEISWDFPEIIKELDLTVLHYFIFQKALGIEGKMQRSSPYIYYERNFTECVTEVLQGKAQAAFIVNPVSITQIKQVCQSGYTLPQKSTYFYPKVISGFVFGSIEGMI</sequence>
<organism evidence="1 2">
    <name type="scientific">Thermoflexibacter ruber</name>
    <dbReference type="NCBI Taxonomy" id="1003"/>
    <lineage>
        <taxon>Bacteria</taxon>
        <taxon>Pseudomonadati</taxon>
        <taxon>Bacteroidota</taxon>
        <taxon>Cytophagia</taxon>
        <taxon>Cytophagales</taxon>
        <taxon>Thermoflexibacteraceae</taxon>
        <taxon>Thermoflexibacter</taxon>
    </lineage>
</organism>
<proteinExistence type="predicted"/>
<dbReference type="OrthoDB" id="9781616at2"/>
<reference evidence="1 2" key="1">
    <citation type="submission" date="2016-10" db="EMBL/GenBank/DDBJ databases">
        <authorList>
            <person name="de Groot N.N."/>
        </authorList>
    </citation>
    <scope>NUCLEOTIDE SEQUENCE [LARGE SCALE GENOMIC DNA]</scope>
    <source>
        <strain>GEY</strain>
        <strain evidence="2">DSM 9560</strain>
    </source>
</reference>
<dbReference type="RefSeq" id="WP_091540393.1">
    <property type="nucleotide sequence ID" value="NZ_FONY01000005.1"/>
</dbReference>
<dbReference type="PANTHER" id="PTHR36454">
    <property type="entry name" value="LMO2823 PROTEIN"/>
    <property type="match status" value="1"/>
</dbReference>
<dbReference type="InterPro" id="IPR008323">
    <property type="entry name" value="UCP033563"/>
</dbReference>
<dbReference type="STRING" id="1003.SAMN04488541_100536"/>
<dbReference type="EMBL" id="FONY01000005">
    <property type="protein sequence ID" value="SFE68290.1"/>
    <property type="molecule type" value="Genomic_DNA"/>
</dbReference>
<accession>A0A1I2CKQ0</accession>
<evidence type="ECO:0000313" key="2">
    <source>
        <dbReference type="Proteomes" id="UP000199513"/>
    </source>
</evidence>
<dbReference type="PANTHER" id="PTHR36454:SF1">
    <property type="entry name" value="DUF1015 DOMAIN-CONTAINING PROTEIN"/>
    <property type="match status" value="1"/>
</dbReference>
<keyword evidence="2" id="KW-1185">Reference proteome</keyword>
<dbReference type="AlphaFoldDB" id="A0A1I2CKQ0"/>
<dbReference type="PIRSF" id="PIRSF033563">
    <property type="entry name" value="UCP033563"/>
    <property type="match status" value="1"/>
</dbReference>
<gene>
    <name evidence="1" type="ORF">SAMN04488541_100536</name>
</gene>
<protein>
    <submittedName>
        <fullName evidence="1">Uncharacterized conserved protein, DUF1015 family</fullName>
    </submittedName>
</protein>
<evidence type="ECO:0000313" key="1">
    <source>
        <dbReference type="EMBL" id="SFE68290.1"/>
    </source>
</evidence>
<dbReference type="Pfam" id="PF06245">
    <property type="entry name" value="DUF1015"/>
    <property type="match status" value="1"/>
</dbReference>